<feature type="compositionally biased region" description="Polar residues" evidence="1">
    <location>
        <begin position="990"/>
        <end position="999"/>
    </location>
</feature>
<feature type="region of interest" description="Disordered" evidence="1">
    <location>
        <begin position="2844"/>
        <end position="2867"/>
    </location>
</feature>
<name>A0AAE1D3S4_9GAST</name>
<feature type="region of interest" description="Disordered" evidence="1">
    <location>
        <begin position="1472"/>
        <end position="1512"/>
    </location>
</feature>
<feature type="compositionally biased region" description="Low complexity" evidence="1">
    <location>
        <begin position="288"/>
        <end position="306"/>
    </location>
</feature>
<sequence length="3842" mass="417787">MRVNEVSYAVPSQCEQPCDKAESFTNKACEASKVPAILTEGYPGCGPACLVFIRHIRNGLCKQSDADCAQVEPGIITRSEPAGASGSINALSCLDLLFMFRELSKRVRTMDKWLPKGIPGASASPPRVAQQSVTHQRQVSGREAGPHQSDSAFERFLTAAIATIITIMFSWRMLDQSSKPASSLSSSSSLLPLPAGRKQTEDEEDEEERRRRREIYLRGGPTSDNLFTASSSPPLSSSHQSSSPFADRAGSNTSPVSSSSSSSTLTNSTRRRQLPIIPGPYQSGDTITSPSSSAAATTSLSPTSTSRFQKQQDESLAARLAKISSSTSVRGRTSGPSGVGFRLTNLSPVIRVPVDDFPLCGDADQEADTSQVGDGKSPKQLERQDTPHPNTKNTGVISETYVDPKQLTALGIDPWSMSKPPADTTNRVCSRKGPVLYTDLDADSSEELVDSSLEDAEAAAGMGDTVTPGDNKSNSAGPRRDLLLNISTDSDSSGGIITKEDEAQEEILDPKQFHTVMTAKLREEEEDSLTERQLPMRIRSMEDDRAKEVDEDEFFVVPGDSAYLHHYSGQRTTTSNNISALGGDSDYHGDSTRGGIMGFQSYYYDDEDEEDDVQPRELDSDEELYLCSVLEPIIEENSDELSPSSGGESYSSTSSSSRSGFRTRHQQHDYDVDYYERKHGLIPDTAIPGNSNNFLFSENYSIPDREQGGSSVHQDNRFSLPNENAENPISLSLNSSNNVHSKSRPEDSVLGRDAIQGDGEDRELNYISNDSLIVGIKAKYSIPTNSARPSLFGASDDPGEMTSDLPQGAGLHSPSPASARLSDSARSADVTEATARAGGQVGREDSLNRDGEGGDTTAQRGATGPDTTIRGDTHTPSTLPRDRRGWGGGAASLGADYNESRPGSGDARMVDPGSFGFTQHTYNPPASAEFTTTTSGSRSRSAVTEPSHGDDFSFTLEPFASEHSGNGFIRSLNTNDPRESDYRNRPAYTSKFSSSGGNEVNIRSFSDVIENKENKDNNNKQDLVTSDSSTSSSSSSGDKTISYNFYSDVSSGVYSSRIIITGEKEEEVIKPPTYEDSDEDSGEKNQDSNLKQSETTYCDQLSVSFPSDTDYYEYLRCYGSSVDLDSPSSPHPPNSPVDSGKVSEPALGRRSENSPRYSGSGLPQGKFRGKQGDENLWIESQHSDDPLADSGANSPTGGEEEKGGGVSRAAFKRQDHTFARTFSTRVDHDSNSESDESVQTVISRKGSKLSDPATASSSAGSSLHASPEHVKSTATDTLSPAFGTRPKRPLSDGCVYSATKVFREDESKDAFFRDRIVSEGGGVAFGEDGIADDRFEGVSEYDRRDSGEENGRLEGLRAYKSYSSLHTKGLDLYSDEERDNRLGVFSDSECSSPSSPHTPQTDHQFVSSTDPIAFSGSQEAADTFSEGENVEADVIKETTVTFDGSDCLTFVVNPQGIPDSAMNRRRFRLSREEEEATRYGAQPDHGDRRVPEISESERRAQQGDDDDDDEWEQSITETFVVPVTPERTIYQTLQNVKHLLDTRSPSIEQDETASTCRTTMVEADGRNIGGFIGHDDVTSGYRASSDALESVDARLKERLGFQLSMDELRSEGYSTESGWPIVRYIEKERVFVEEHGQEGLDGSSVDAEDRMKEGEDSGDEYVPDYTDIDADYDPAAYDEPEERMDEGQAIPRLSEPLNDGYTERYPSTNYAQSYAPPMPWDQMTTTAPSYKSPPSVVAPPPAATHSPSSPEPGRGLPTPRPGRLGSSRSNLPPPPPPPTQVQVPEERYNAPRRSEIHMTRPLYSDIHSPPMSMDAKKPSLPRVPPNSQSRIALPSPIYPSGPQPSLLPEEEDFAYLPSDGISHVKTLSPESIPVHHSMSPSVPSEKHSTFPLLDTPPRVIRPASPHPPETNEPNEPPVEPHGDPRDVYGQGDEGRDESYSSDGSDTRGRPPAEFADFYRAGEAGDGDEDYDYFVKHIADGEPDIPQILASGNLKTPLSASGGAGIPILSGNLASPNPNRDVFLFPSEGSIPDPTKLPSSKTHSSPSLVPASAKDKEEDRIDAAKEDSVGVDKRGVGEDMAPPEMDEYEDKSSAKKPRLIRTSTGTEAMEGFFSAPRRSSAASILDDESSNALNKSFGEPTNSSLSFALERYDSEPGIRSPTKEKFAGSSSPFRESPIRMSSRPMSVISQEPSLYVVIEAGVDTPATMSSASSTASDVTVIAAESPESPSSPSRVVSLEQSPSLMAPPPQLPLSLPPDSLVKVIEEVEEDTPFTPGESETLVLSEMEQRWDNSMKRTKKNKMDLPFADDEDTLDNKDSAASLSPLVERDQIAQLAQKSPKILPIFAEKQKDQALSGDFQGGEDEKGQAIEVEDRENKDLDDTESDETEDDEEDSESESESDTLNARAKEVEDSIRNVKDVRPVSLLSQPQGIRPISFQDHRRIPLRAGSNSVESLDENYPAESPPSSGPMSPGISSDSASAVEASPSSTKPYDGSSLATPPLHSTSRPMSSRLAASSPSGLSTLTQTSPLCIPFPGTAWAHAQFGQYDKPPKGPQPTTPKRSMKEVKRMSKAPYKSVLTQNPPLTFTTPPSPSPKAAAFVLPDTMLTPSRLKILNSRHRFLSEGSIQNAADDYKNEFAAHKESLLQSQGDMSNSEIPFSSRLHATKSPSDSFNAKNWRYRSMEQLQKLQEMSKLTRKSESDLSHKLKDRHDCLHADCIFSEKGRREVLDKTLSIDNLHADVYKHLRRLGGSEADAGDAYFPENSSDFIDLNFDNFQNDGKGSDTFDRPHSMSELRHASDYSTISGSSGGYFSTPSSARHPASKGGRFAQHKQYKKSKSLCTLETDIDDDSFGPTSPISPSGDELGMQRAPSAHDLRISKSLQKLNVPQWYSQSSLSKYGSLSLLKYGSNSTMSSWQQLPSSIISSPCTTPSASGNVVIKARVQPPTSARNLRSPRFPSKSAPTTPLFGSNGQANRSGESPSVKLPSDKLRKKEKAKALMPIPIVPFDKIRAMFEKKKSEDMASKQAVTATPVSPTSPVSPASPATTSPTVVSPISFSPPPTATSPSHQPPRTLSINGRRDPRDDDDDVYEDVEIVVPKVIVSPTEPHVKGILKRPSQSEKRYSDIQEDPEDEEPPLPKPVPTRPVEAAPTMRQTHAPAVSAPPQAQSPVSEPQVEYFFNRQEDRLVSAPPSIQQPSKQAPAQPKLFEQTSSPPNGEKREDSSPKPPTPKPRGGGFSFFKKKLSPSSSSSSEKGGKKSPSSPANSSSPNTSYDSADKFPAVTVSSNLPGPQARISGYNDPESSFPASSSHPPSRPAEAMVRLEEAPVMRPPPTVTFPDEDIRTGPNNHDVFPASSSTLALRPEPRGHVQETNIDDSSEGSAPTSPTHVSAPHHPHPYQLHQQQAPPEPPSSSPPPLATPSPPAPETKPEKKRTWFPKPGKSRKASKSPASAERALPDLPSPQSPKSPIPPPGFQVGEMSYEPRRLRSSRSSGLDESFTSEGSRSLAGRGGRDQDRSLSSTGRPDLERSRDSFRPSRPTDLERKSSVDSDRSFSRDLDRVSGRAAARAAPLDLDRSGGASSSGGDKRELSFRERRDRDMRRYEPDVDDHEAARRDKNLRDPYGRDSDSDRRDRNSSDKSRDRDSRGGREDPRRYDMDSSASLAPRDRRSRELPDVSNTDMLPRRSVDHVDIAISRADRKPYVVEEVPKIRTWQPKPRTGRQQQDSSAPANVPAPVPNSNGTASRNYRYPVSGSAFSASKPNQASGLNTPPMSRHAQPTAAAAAATATANSAPEDAAKKDVRVKSDHPTRGVHQRLRSSRHDSISFALSFLLKQLNGKWKWNPEVT</sequence>
<proteinExistence type="predicted"/>
<feature type="compositionally biased region" description="Pro residues" evidence="1">
    <location>
        <begin position="2244"/>
        <end position="2254"/>
    </location>
</feature>
<feature type="compositionally biased region" description="Polar residues" evidence="1">
    <location>
        <begin position="387"/>
        <end position="397"/>
    </location>
</feature>
<organism evidence="2 3">
    <name type="scientific">Elysia crispata</name>
    <name type="common">lettuce slug</name>
    <dbReference type="NCBI Taxonomy" id="231223"/>
    <lineage>
        <taxon>Eukaryota</taxon>
        <taxon>Metazoa</taxon>
        <taxon>Spiralia</taxon>
        <taxon>Lophotrochozoa</taxon>
        <taxon>Mollusca</taxon>
        <taxon>Gastropoda</taxon>
        <taxon>Heterobranchia</taxon>
        <taxon>Euthyneura</taxon>
        <taxon>Panpulmonata</taxon>
        <taxon>Sacoglossa</taxon>
        <taxon>Placobranchoidea</taxon>
        <taxon>Plakobranchidae</taxon>
        <taxon>Elysia</taxon>
    </lineage>
</organism>
<feature type="region of interest" description="Disordered" evidence="1">
    <location>
        <begin position="1384"/>
        <end position="1404"/>
    </location>
</feature>
<feature type="compositionally biased region" description="Low complexity" evidence="1">
    <location>
        <begin position="1025"/>
        <end position="1036"/>
    </location>
</feature>
<feature type="compositionally biased region" description="Low complexity" evidence="1">
    <location>
        <begin position="3722"/>
        <end position="3736"/>
    </location>
</feature>
<feature type="region of interest" description="Disordered" evidence="1">
    <location>
        <begin position="1123"/>
        <end position="1288"/>
    </location>
</feature>
<feature type="region of interest" description="Disordered" evidence="1">
    <location>
        <begin position="458"/>
        <end position="479"/>
    </location>
</feature>
<feature type="compositionally biased region" description="Basic residues" evidence="1">
    <location>
        <begin position="3431"/>
        <end position="3443"/>
    </location>
</feature>
<feature type="compositionally biased region" description="Basic and acidic residues" evidence="1">
    <location>
        <begin position="842"/>
        <end position="852"/>
    </location>
</feature>
<feature type="region of interest" description="Disordered" evidence="1">
    <location>
        <begin position="2292"/>
        <end position="2325"/>
    </location>
</feature>
<feature type="compositionally biased region" description="Basic and acidic residues" evidence="1">
    <location>
        <begin position="1484"/>
        <end position="1502"/>
    </location>
</feature>
<feature type="compositionally biased region" description="Low complexity" evidence="1">
    <location>
        <begin position="3155"/>
        <end position="3173"/>
    </location>
</feature>
<feature type="compositionally biased region" description="Acidic residues" evidence="1">
    <location>
        <begin position="1503"/>
        <end position="1512"/>
    </location>
</feature>
<feature type="region of interest" description="Disordered" evidence="1">
    <location>
        <begin position="2350"/>
        <end position="2526"/>
    </location>
</feature>
<feature type="compositionally biased region" description="Pro residues" evidence="1">
    <location>
        <begin position="3403"/>
        <end position="3423"/>
    </location>
</feature>
<feature type="region of interest" description="Disordered" evidence="1">
    <location>
        <begin position="3020"/>
        <end position="3815"/>
    </location>
</feature>
<feature type="region of interest" description="Disordered" evidence="1">
    <location>
        <begin position="1066"/>
        <end position="1096"/>
    </location>
</feature>
<feature type="compositionally biased region" description="Low complexity" evidence="1">
    <location>
        <begin position="2221"/>
        <end position="2232"/>
    </location>
</feature>
<feature type="compositionally biased region" description="Acidic residues" evidence="1">
    <location>
        <begin position="1656"/>
        <end position="1684"/>
    </location>
</feature>
<feature type="compositionally biased region" description="Low complexity" evidence="1">
    <location>
        <begin position="1386"/>
        <end position="1395"/>
    </location>
</feature>
<dbReference type="Proteomes" id="UP001283361">
    <property type="component" value="Unassembled WGS sequence"/>
</dbReference>
<feature type="compositionally biased region" description="Polar residues" evidence="1">
    <location>
        <begin position="2484"/>
        <end position="2526"/>
    </location>
</feature>
<feature type="compositionally biased region" description="Low complexity" evidence="1">
    <location>
        <begin position="3025"/>
        <end position="3054"/>
    </location>
</feature>
<feature type="compositionally biased region" description="Low complexity" evidence="1">
    <location>
        <begin position="324"/>
        <end position="340"/>
    </location>
</feature>
<feature type="region of interest" description="Disordered" evidence="1">
    <location>
        <begin position="116"/>
        <end position="150"/>
    </location>
</feature>
<feature type="region of interest" description="Disordered" evidence="1">
    <location>
        <begin position="324"/>
        <end position="343"/>
    </location>
</feature>
<feature type="compositionally biased region" description="Polar residues" evidence="1">
    <location>
        <begin position="3750"/>
        <end position="3767"/>
    </location>
</feature>
<reference evidence="2" key="1">
    <citation type="journal article" date="2023" name="G3 (Bethesda)">
        <title>A reference genome for the long-term kleptoplast-retaining sea slug Elysia crispata morphotype clarki.</title>
        <authorList>
            <person name="Eastman K.E."/>
            <person name="Pendleton A.L."/>
            <person name="Shaikh M.A."/>
            <person name="Suttiyut T."/>
            <person name="Ogas R."/>
            <person name="Tomko P."/>
            <person name="Gavelis G."/>
            <person name="Widhalm J.R."/>
            <person name="Wisecaver J.H."/>
        </authorList>
    </citation>
    <scope>NUCLEOTIDE SEQUENCE</scope>
    <source>
        <strain evidence="2">ECLA1</strain>
    </source>
</reference>
<protein>
    <submittedName>
        <fullName evidence="2">Uncharacterized protein</fullName>
    </submittedName>
</protein>
<evidence type="ECO:0000313" key="3">
    <source>
        <dbReference type="Proteomes" id="UP001283361"/>
    </source>
</evidence>
<feature type="region of interest" description="Disordered" evidence="1">
    <location>
        <begin position="700"/>
        <end position="753"/>
    </location>
</feature>
<feature type="region of interest" description="Disordered" evidence="1">
    <location>
        <begin position="1636"/>
        <end position="1848"/>
    </location>
</feature>
<feature type="compositionally biased region" description="Pro residues" evidence="1">
    <location>
        <begin position="3456"/>
        <end position="3470"/>
    </location>
</feature>
<feature type="compositionally biased region" description="Basic and acidic residues" evidence="1">
    <location>
        <begin position="1918"/>
        <end position="1950"/>
    </location>
</feature>
<feature type="compositionally biased region" description="Polar residues" evidence="1">
    <location>
        <begin position="1087"/>
        <end position="1096"/>
    </location>
</feature>
<feature type="compositionally biased region" description="Low complexity" evidence="1">
    <location>
        <begin position="2467"/>
        <end position="2477"/>
    </location>
</feature>
<feature type="compositionally biased region" description="Low complexity" evidence="1">
    <location>
        <begin position="3242"/>
        <end position="3266"/>
    </location>
</feature>
<feature type="region of interest" description="Disordered" evidence="1">
    <location>
        <begin position="2542"/>
        <end position="2592"/>
    </location>
</feature>
<feature type="compositionally biased region" description="Low complexity" evidence="1">
    <location>
        <begin position="1871"/>
        <end position="1883"/>
    </location>
</feature>
<feature type="compositionally biased region" description="Low complexity" evidence="1">
    <location>
        <begin position="230"/>
        <end position="244"/>
    </location>
</feature>
<feature type="compositionally biased region" description="Acidic residues" evidence="1">
    <location>
        <begin position="2379"/>
        <end position="2399"/>
    </location>
</feature>
<feature type="compositionally biased region" description="Basic and acidic residues" evidence="1">
    <location>
        <begin position="3791"/>
        <end position="3805"/>
    </location>
</feature>
<feature type="compositionally biased region" description="Basic and acidic residues" evidence="1">
    <location>
        <begin position="2153"/>
        <end position="2165"/>
    </location>
</feature>
<feature type="compositionally biased region" description="Polar residues" evidence="1">
    <location>
        <begin position="708"/>
        <end position="729"/>
    </location>
</feature>
<feature type="region of interest" description="Disordered" evidence="1">
    <location>
        <begin position="181"/>
        <end position="313"/>
    </location>
</feature>
<feature type="region of interest" description="Disordered" evidence="1">
    <location>
        <begin position="2940"/>
        <end position="2993"/>
    </location>
</feature>
<feature type="compositionally biased region" description="Low complexity" evidence="1">
    <location>
        <begin position="3186"/>
        <end position="3203"/>
    </location>
</feature>
<feature type="compositionally biased region" description="Acidic residues" evidence="1">
    <location>
        <begin position="3082"/>
        <end position="3092"/>
    </location>
</feature>
<feature type="compositionally biased region" description="Low complexity" evidence="1">
    <location>
        <begin position="1250"/>
        <end position="1265"/>
    </location>
</feature>
<feature type="region of interest" description="Disordered" evidence="1">
    <location>
        <begin position="1993"/>
        <end position="2116"/>
    </location>
</feature>
<feature type="region of interest" description="Disordered" evidence="1">
    <location>
        <begin position="1012"/>
        <end position="1041"/>
    </location>
</feature>
<accession>A0AAE1D3S4</accession>
<evidence type="ECO:0000256" key="1">
    <source>
        <dbReference type="SAM" id="MobiDB-lite"/>
    </source>
</evidence>
<feature type="region of interest" description="Disordered" evidence="1">
    <location>
        <begin position="1863"/>
        <end position="1968"/>
    </location>
</feature>
<feature type="region of interest" description="Disordered" evidence="1">
    <location>
        <begin position="360"/>
        <end position="397"/>
    </location>
</feature>
<feature type="compositionally biased region" description="Low complexity" evidence="1">
    <location>
        <begin position="3772"/>
        <end position="3790"/>
    </location>
</feature>
<feature type="region of interest" description="Disordered" evidence="1">
    <location>
        <begin position="2153"/>
        <end position="2184"/>
    </location>
</feature>
<feature type="compositionally biased region" description="Low complexity" evidence="1">
    <location>
        <begin position="813"/>
        <end position="828"/>
    </location>
</feature>
<feature type="compositionally biased region" description="Low complexity" evidence="1">
    <location>
        <begin position="181"/>
        <end position="195"/>
    </location>
</feature>
<feature type="region of interest" description="Disordered" evidence="1">
    <location>
        <begin position="784"/>
        <end position="999"/>
    </location>
</feature>
<feature type="compositionally biased region" description="Basic and acidic residues" evidence="1">
    <location>
        <begin position="376"/>
        <end position="386"/>
    </location>
</feature>
<feature type="compositionally biased region" description="Polar residues" evidence="1">
    <location>
        <begin position="2959"/>
        <end position="2978"/>
    </location>
</feature>
<feature type="compositionally biased region" description="Pro residues" evidence="1">
    <location>
        <begin position="1904"/>
        <end position="1917"/>
    </location>
</feature>
<feature type="compositionally biased region" description="Low complexity" evidence="1">
    <location>
        <begin position="931"/>
        <end position="941"/>
    </location>
</feature>
<feature type="compositionally biased region" description="Acidic residues" evidence="1">
    <location>
        <begin position="3124"/>
        <end position="3133"/>
    </location>
</feature>
<feature type="region of interest" description="Disordered" evidence="1">
    <location>
        <begin position="2810"/>
        <end position="2829"/>
    </location>
</feature>
<feature type="compositionally biased region" description="Low complexity" evidence="1">
    <location>
        <begin position="251"/>
        <end position="268"/>
    </location>
</feature>
<feature type="compositionally biased region" description="Basic and acidic residues" evidence="1">
    <location>
        <begin position="2052"/>
        <end position="2076"/>
    </location>
</feature>
<evidence type="ECO:0000313" key="2">
    <source>
        <dbReference type="EMBL" id="KAK3756331.1"/>
    </source>
</evidence>
<feature type="compositionally biased region" description="Basic and acidic residues" evidence="1">
    <location>
        <begin position="1784"/>
        <end position="1798"/>
    </location>
</feature>
<feature type="compositionally biased region" description="Basic and acidic residues" evidence="1">
    <location>
        <begin position="3678"/>
        <end position="3705"/>
    </location>
</feature>
<feature type="compositionally biased region" description="Basic and acidic residues" evidence="1">
    <location>
        <begin position="3581"/>
        <end position="3653"/>
    </location>
</feature>
<keyword evidence="3" id="KW-1185">Reference proteome</keyword>
<dbReference type="EMBL" id="JAWDGP010005524">
    <property type="protein sequence ID" value="KAK3756331.1"/>
    <property type="molecule type" value="Genomic_DNA"/>
</dbReference>
<feature type="compositionally biased region" description="Basic and acidic residues" evidence="1">
    <location>
        <begin position="3521"/>
        <end position="3558"/>
    </location>
</feature>
<feature type="compositionally biased region" description="Polar residues" evidence="1">
    <location>
        <begin position="3376"/>
        <end position="3385"/>
    </location>
</feature>
<feature type="compositionally biased region" description="Polar residues" evidence="1">
    <location>
        <begin position="2036"/>
        <end position="2046"/>
    </location>
</feature>
<feature type="compositionally biased region" description="Basic and acidic residues" evidence="1">
    <location>
        <begin position="3661"/>
        <end position="3670"/>
    </location>
</feature>
<feature type="region of interest" description="Disordered" evidence="1">
    <location>
        <begin position="2221"/>
        <end position="2255"/>
    </location>
</feature>
<comment type="caution">
    <text evidence="2">The sequence shown here is derived from an EMBL/GenBank/DDBJ whole genome shotgun (WGS) entry which is preliminary data.</text>
</comment>
<feature type="compositionally biased region" description="Low complexity" evidence="1">
    <location>
        <begin position="1743"/>
        <end position="1765"/>
    </location>
</feature>
<feature type="compositionally biased region" description="Basic and acidic residues" evidence="1">
    <location>
        <begin position="2405"/>
        <end position="2420"/>
    </location>
</feature>
<feature type="compositionally biased region" description="Low complexity" evidence="1">
    <location>
        <begin position="642"/>
        <end position="660"/>
    </location>
</feature>
<feature type="compositionally biased region" description="Low complexity" evidence="1">
    <location>
        <begin position="3298"/>
        <end position="3309"/>
    </location>
</feature>
<feature type="region of interest" description="Disordered" evidence="1">
    <location>
        <begin position="635"/>
        <end position="664"/>
    </location>
</feature>
<feature type="compositionally biased region" description="Polar residues" evidence="1">
    <location>
        <begin position="129"/>
        <end position="139"/>
    </location>
</feature>
<gene>
    <name evidence="2" type="ORF">RRG08_038823</name>
</gene>